<organism evidence="1 2">
    <name type="scientific">Gordonia caeni</name>
    <dbReference type="NCBI Taxonomy" id="1007097"/>
    <lineage>
        <taxon>Bacteria</taxon>
        <taxon>Bacillati</taxon>
        <taxon>Actinomycetota</taxon>
        <taxon>Actinomycetes</taxon>
        <taxon>Mycobacteriales</taxon>
        <taxon>Gordoniaceae</taxon>
        <taxon>Gordonia</taxon>
    </lineage>
</organism>
<reference evidence="2" key="1">
    <citation type="journal article" date="2019" name="Int. J. Syst. Evol. Microbiol.">
        <title>The Global Catalogue of Microorganisms (GCM) 10K type strain sequencing project: providing services to taxonomists for standard genome sequencing and annotation.</title>
        <authorList>
            <consortium name="The Broad Institute Genomics Platform"/>
            <consortium name="The Broad Institute Genome Sequencing Center for Infectious Disease"/>
            <person name="Wu L."/>
            <person name="Ma J."/>
        </authorList>
    </citation>
    <scope>NUCLEOTIDE SEQUENCE [LARGE SCALE GENOMIC DNA]</scope>
    <source>
        <strain evidence="2">JCM 16923</strain>
    </source>
</reference>
<sequence>MTRDRLIYGAVAAAAGLIVGVGAVFLGGALAAENSPSTDVNSFNAEDGFLQGSVQYGTRGGAGDDH</sequence>
<gene>
    <name evidence="1" type="ORF">GCM10022231_05140</name>
</gene>
<dbReference type="Pfam" id="PF11021">
    <property type="entry name" value="DUF2613"/>
    <property type="match status" value="1"/>
</dbReference>
<proteinExistence type="predicted"/>
<dbReference type="InterPro" id="IPR022566">
    <property type="entry name" value="DUF2613"/>
</dbReference>
<dbReference type="EMBL" id="BAAAZW010000001">
    <property type="protein sequence ID" value="GAA3950406.1"/>
    <property type="molecule type" value="Genomic_DNA"/>
</dbReference>
<comment type="caution">
    <text evidence="1">The sequence shown here is derived from an EMBL/GenBank/DDBJ whole genome shotgun (WGS) entry which is preliminary data.</text>
</comment>
<protein>
    <recommendedName>
        <fullName evidence="3">DUF2613 family protein</fullName>
    </recommendedName>
</protein>
<name>A0ABP7NQD2_9ACTN</name>
<accession>A0ABP7NQD2</accession>
<evidence type="ECO:0008006" key="3">
    <source>
        <dbReference type="Google" id="ProtNLM"/>
    </source>
</evidence>
<dbReference type="Proteomes" id="UP001418444">
    <property type="component" value="Unassembled WGS sequence"/>
</dbReference>
<evidence type="ECO:0000313" key="2">
    <source>
        <dbReference type="Proteomes" id="UP001418444"/>
    </source>
</evidence>
<evidence type="ECO:0000313" key="1">
    <source>
        <dbReference type="EMBL" id="GAA3950406.1"/>
    </source>
</evidence>
<keyword evidence="2" id="KW-1185">Reference proteome</keyword>
<dbReference type="RefSeq" id="WP_344780273.1">
    <property type="nucleotide sequence ID" value="NZ_BAAAZW010000001.1"/>
</dbReference>